<evidence type="ECO:0000313" key="1">
    <source>
        <dbReference type="EMBL" id="MYH63158.1"/>
    </source>
</evidence>
<gene>
    <name evidence="1" type="ORF">F4148_15835</name>
</gene>
<sequence length="756" mass="85396">MSFERPELFSNIGILWSESTRRANAEEAQRAGAVYTFEDAWGQEKNWLKGQYAYLAPSTVSACLNRFNLKHSFIEDEGLADHLAEVSLLFLPSAHSLTPAATEAIGSWLDRDDSFLCVSGPTNLPPELLGLTRLELEKSEGYTAWQWANDSPFGDSAKWEEWYISGYKGFTTCIAEPEAGATVFADLMEISGDLTGPETATRQRIGAGIVQTDKSLFITNALFEYMGGVWQAHLDAEEVRRWFNPFNWAETLLYQLRGVLWACGQEGRWDTRLRTFGSYDGVMNIRHDPDKSVDMTMLRYQGEHLIPATHTLLDANISPEATTTEMDQEWVREISKFPFIEIGLHNDAIQESPPKWMMGANLARHVIESEKNLGVRLYTGGRHGGYSVYPEMIDAMDYLYQNVPHFLGLGTFHFHLMAEYGDRTPDPEKGDMVVTYQTLTSPTIASPGFWFPFHGVVSTTEECRQLRGWDMTHEYDPPPDVIDAVYERSNSRDRDPETALADGVYQLQYHPLFTVDPSYNNGRGTFDWMCYGIRQAERLNFWQATQKAIYQRVQDYEDIQFRVSDRGRFIHAHNPTGRTIEELMVETSVLLGAPEQEGPDALGAGAVADEVEFAQEVVYSSLRLEEGQGSESETRYLAHIVKNRFFTLPRLEPGASCTVRLEGGGPQHPFVAQANSKSMRFVDVRFAPESGELTIRAYVIRYHGLVVQGYAPGDCVHVEVDGVERQPLESEDGRLIVYLQGPENHFAESTIVLRKL</sequence>
<name>A0A6B1G4B6_9CHLR</name>
<proteinExistence type="predicted"/>
<comment type="caution">
    <text evidence="1">The sequence shown here is derived from an EMBL/GenBank/DDBJ whole genome shotgun (WGS) entry which is preliminary data.</text>
</comment>
<dbReference type="AlphaFoldDB" id="A0A6B1G4B6"/>
<accession>A0A6B1G4B6</accession>
<reference evidence="1" key="1">
    <citation type="submission" date="2019-09" db="EMBL/GenBank/DDBJ databases">
        <title>Characterisation of the sponge microbiome using genome-centric metagenomics.</title>
        <authorList>
            <person name="Engelberts J.P."/>
            <person name="Robbins S.J."/>
            <person name="De Goeij J.M."/>
            <person name="Aranda M."/>
            <person name="Bell S.C."/>
            <person name="Webster N.S."/>
        </authorList>
    </citation>
    <scope>NUCLEOTIDE SEQUENCE</scope>
    <source>
        <strain evidence="1">SB0675_bin_29</strain>
    </source>
</reference>
<protein>
    <submittedName>
        <fullName evidence="1">Uncharacterized protein</fullName>
    </submittedName>
</protein>
<dbReference type="EMBL" id="VYDA01000557">
    <property type="protein sequence ID" value="MYH63158.1"/>
    <property type="molecule type" value="Genomic_DNA"/>
</dbReference>
<organism evidence="1">
    <name type="scientific">Caldilineaceae bacterium SB0675_bin_29</name>
    <dbReference type="NCBI Taxonomy" id="2605266"/>
    <lineage>
        <taxon>Bacteria</taxon>
        <taxon>Bacillati</taxon>
        <taxon>Chloroflexota</taxon>
        <taxon>Caldilineae</taxon>
        <taxon>Caldilineales</taxon>
        <taxon>Caldilineaceae</taxon>
    </lineage>
</organism>